<feature type="compositionally biased region" description="Basic and acidic residues" evidence="1">
    <location>
        <begin position="27"/>
        <end position="45"/>
    </location>
</feature>
<dbReference type="EMBL" id="JXIG01000171">
    <property type="protein sequence ID" value="KIU01606.1"/>
    <property type="molecule type" value="Genomic_DNA"/>
</dbReference>
<evidence type="ECO:0000313" key="3">
    <source>
        <dbReference type="Proteomes" id="UP000032274"/>
    </source>
</evidence>
<reference evidence="2 3" key="1">
    <citation type="submission" date="2015-01" db="EMBL/GenBank/DDBJ databases">
        <title>Characterization of Swiss Staphylococcus aureus strains involved in food poisoning.</title>
        <authorList>
            <person name="Crovadore J."/>
            <person name="Chablais R."/>
            <person name="Tonacini J."/>
            <person name="Schnyder B."/>
            <person name="Lefort F."/>
        </authorList>
    </citation>
    <scope>NUCLEOTIDE SEQUENCE [LARGE SCALE GENOMIC DNA]</scope>
    <source>
        <strain evidence="2 3">SA-120</strain>
    </source>
</reference>
<dbReference type="Proteomes" id="UP000032274">
    <property type="component" value="Unassembled WGS sequence"/>
</dbReference>
<evidence type="ECO:0000256" key="1">
    <source>
        <dbReference type="SAM" id="MobiDB-lite"/>
    </source>
</evidence>
<feature type="non-terminal residue" evidence="2">
    <location>
        <position position="1"/>
    </location>
</feature>
<gene>
    <name evidence="2" type="ORF">QU38_00770</name>
</gene>
<proteinExistence type="predicted"/>
<organism evidence="2 3">
    <name type="scientific">Staphylococcus aureus</name>
    <dbReference type="NCBI Taxonomy" id="1280"/>
    <lineage>
        <taxon>Bacteria</taxon>
        <taxon>Bacillati</taxon>
        <taxon>Bacillota</taxon>
        <taxon>Bacilli</taxon>
        <taxon>Bacillales</taxon>
        <taxon>Staphylococcaceae</taxon>
        <taxon>Staphylococcus</taxon>
    </lineage>
</organism>
<protein>
    <submittedName>
        <fullName evidence="2">Uncharacterized protein</fullName>
    </submittedName>
</protein>
<comment type="caution">
    <text evidence="2">The sequence shown here is derived from an EMBL/GenBank/DDBJ whole genome shotgun (WGS) entry which is preliminary data.</text>
</comment>
<name>A0AA40ML67_STAAU</name>
<accession>A0AA40ML67</accession>
<dbReference type="AlphaFoldDB" id="A0AA40ML67"/>
<evidence type="ECO:0000313" key="2">
    <source>
        <dbReference type="EMBL" id="KIU01606.1"/>
    </source>
</evidence>
<sequence>GALGVALGGGQAGGLVIAEQARRRRGGDRLAVDRHSAQRSEQRRGRIEHLAVQGDSPVRDHALDVATRRDSGTGQQLGDALRFFGIG</sequence>
<feature type="region of interest" description="Disordered" evidence="1">
    <location>
        <begin position="26"/>
        <end position="45"/>
    </location>
</feature>